<protein>
    <submittedName>
        <fullName evidence="5">ABC transporter substrate-binding protein</fullName>
    </submittedName>
</protein>
<dbReference type="RefSeq" id="WP_152727352.1">
    <property type="nucleotide sequence ID" value="NZ_JAABOZ010000001.1"/>
</dbReference>
<name>A0A7K3WFZ2_9ACTN</name>
<evidence type="ECO:0000256" key="3">
    <source>
        <dbReference type="SAM" id="SignalP"/>
    </source>
</evidence>
<dbReference type="Proteomes" id="UP000470470">
    <property type="component" value="Unassembled WGS sequence"/>
</dbReference>
<feature type="chain" id="PRO_5038431016" evidence="3">
    <location>
        <begin position="21"/>
        <end position="419"/>
    </location>
</feature>
<dbReference type="Gene3D" id="3.40.50.2300">
    <property type="match status" value="2"/>
</dbReference>
<dbReference type="Pfam" id="PF13458">
    <property type="entry name" value="Peripla_BP_6"/>
    <property type="match status" value="1"/>
</dbReference>
<dbReference type="PANTHER" id="PTHR47235:SF1">
    <property type="entry name" value="BLR6548 PROTEIN"/>
    <property type="match status" value="1"/>
</dbReference>
<evidence type="ECO:0000256" key="1">
    <source>
        <dbReference type="ARBA" id="ARBA00010062"/>
    </source>
</evidence>
<evidence type="ECO:0000259" key="4">
    <source>
        <dbReference type="Pfam" id="PF13458"/>
    </source>
</evidence>
<dbReference type="AlphaFoldDB" id="A0A7K3WFZ2"/>
<organism evidence="5 6">
    <name type="scientific">Goekera deserti</name>
    <dbReference type="NCBI Taxonomy" id="2497753"/>
    <lineage>
        <taxon>Bacteria</taxon>
        <taxon>Bacillati</taxon>
        <taxon>Actinomycetota</taxon>
        <taxon>Actinomycetes</taxon>
        <taxon>Geodermatophilales</taxon>
        <taxon>Geodermatophilaceae</taxon>
        <taxon>Goekera</taxon>
    </lineage>
</organism>
<evidence type="ECO:0000313" key="6">
    <source>
        <dbReference type="Proteomes" id="UP000470470"/>
    </source>
</evidence>
<evidence type="ECO:0000256" key="2">
    <source>
        <dbReference type="ARBA" id="ARBA00022729"/>
    </source>
</evidence>
<keyword evidence="6" id="KW-1185">Reference proteome</keyword>
<sequence length="419" mass="42925">MSRPRTVAALAVATGLLVTACGGVTNDAAAPAATGEAGTVSTDGCTDPDAATAVIDDAVKVGWTVPLSGPYAGVWQQITDAFAARMALYNEQGGAGGVDVDFFTTDSKLDPEIAKALNNEMIQKDGADIVSSTGTGQVATMIDDAAAACVPFIAATSASGTYRDAATYPWATLYLPSVQLETSAIVAAIEREFPDGATAAVAISPSESGTVYADAFKASAQGTSVEVVEEASLTDPNAAASTLKASGADVLFVASAAQECLAMTTAISRIGWAPQVYQNSTCADRSLYEPAGAAADGQRVFKYEVVPSLPEFAGTPAVEQYLADAASQGLADPMSNWSVTGWTIGEVYADLLTAAAESDDGLTRLSIMEAARAQDFHPATFIEGIDFDTATGGVTGMQPFAWDAETAQFVLDGDPVIVN</sequence>
<feature type="signal peptide" evidence="3">
    <location>
        <begin position="1"/>
        <end position="20"/>
    </location>
</feature>
<dbReference type="InterPro" id="IPR028082">
    <property type="entry name" value="Peripla_BP_I"/>
</dbReference>
<dbReference type="PROSITE" id="PS51257">
    <property type="entry name" value="PROKAR_LIPOPROTEIN"/>
    <property type="match status" value="1"/>
</dbReference>
<reference evidence="5 6" key="1">
    <citation type="submission" date="2020-02" db="EMBL/GenBank/DDBJ databases">
        <title>The whole genome sequence of CPCC 205119.</title>
        <authorList>
            <person name="Jiang Z."/>
        </authorList>
    </citation>
    <scope>NUCLEOTIDE SEQUENCE [LARGE SCALE GENOMIC DNA]</scope>
    <source>
        <strain evidence="5 6">CPCC 205119</strain>
    </source>
</reference>
<proteinExistence type="inferred from homology"/>
<dbReference type="SUPFAM" id="SSF53822">
    <property type="entry name" value="Periplasmic binding protein-like I"/>
    <property type="match status" value="1"/>
</dbReference>
<feature type="domain" description="Leucine-binding protein" evidence="4">
    <location>
        <begin position="59"/>
        <end position="392"/>
    </location>
</feature>
<dbReference type="PANTHER" id="PTHR47235">
    <property type="entry name" value="BLR6548 PROTEIN"/>
    <property type="match status" value="1"/>
</dbReference>
<accession>A0A7K3WFZ2</accession>
<comment type="similarity">
    <text evidence="1">Belongs to the leucine-binding protein family.</text>
</comment>
<keyword evidence="2 3" id="KW-0732">Signal</keyword>
<dbReference type="InterPro" id="IPR028081">
    <property type="entry name" value="Leu-bd"/>
</dbReference>
<comment type="caution">
    <text evidence="5">The sequence shown here is derived from an EMBL/GenBank/DDBJ whole genome shotgun (WGS) entry which is preliminary data.</text>
</comment>
<evidence type="ECO:0000313" key="5">
    <source>
        <dbReference type="EMBL" id="NEL55415.1"/>
    </source>
</evidence>
<gene>
    <name evidence="5" type="ORF">G1H19_15610</name>
</gene>
<dbReference type="EMBL" id="JAAGWK010000022">
    <property type="protein sequence ID" value="NEL55415.1"/>
    <property type="molecule type" value="Genomic_DNA"/>
</dbReference>